<keyword evidence="14" id="KW-1185">Reference proteome</keyword>
<comment type="cofactor">
    <cofactor evidence="11">
        <name>FAD</name>
        <dbReference type="ChEBI" id="CHEBI:57692"/>
    </cofactor>
    <text evidence="11">Binds 1 FAD per subunit.</text>
</comment>
<dbReference type="GO" id="GO:0006782">
    <property type="term" value="P:protoporphyrinogen IX biosynthetic process"/>
    <property type="evidence" value="ECO:0007669"/>
    <property type="project" value="UniProtKB-UniRule"/>
</dbReference>
<feature type="domain" description="Amine oxidase" evidence="12">
    <location>
        <begin position="9"/>
        <end position="474"/>
    </location>
</feature>
<keyword evidence="7 11" id="KW-0560">Oxidoreductase</keyword>
<evidence type="ECO:0000313" key="13">
    <source>
        <dbReference type="EMBL" id="EZA54151.1"/>
    </source>
</evidence>
<dbReference type="GO" id="GO:0004729">
    <property type="term" value="F:oxygen-dependent protoporphyrinogen oxidase activity"/>
    <property type="evidence" value="ECO:0007669"/>
    <property type="project" value="UniProtKB-UniRule"/>
</dbReference>
<dbReference type="InterPro" id="IPR036188">
    <property type="entry name" value="FAD/NAD-bd_sf"/>
</dbReference>
<dbReference type="PANTHER" id="PTHR42923:SF3">
    <property type="entry name" value="PROTOPORPHYRINOGEN OXIDASE"/>
    <property type="match status" value="1"/>
</dbReference>
<accession>A0A026WES5</accession>
<evidence type="ECO:0000313" key="14">
    <source>
        <dbReference type="Proteomes" id="UP000053097"/>
    </source>
</evidence>
<evidence type="ECO:0000256" key="4">
    <source>
        <dbReference type="ARBA" id="ARBA00012867"/>
    </source>
</evidence>
<dbReference type="InterPro" id="IPR004572">
    <property type="entry name" value="Protoporphyrinogen_oxidase"/>
</dbReference>
<reference evidence="13 14" key="1">
    <citation type="journal article" date="2014" name="Curr. Biol.">
        <title>The genome of the clonal raider ant Cerapachys biroi.</title>
        <authorList>
            <person name="Oxley P.R."/>
            <person name="Ji L."/>
            <person name="Fetter-Pruneda I."/>
            <person name="McKenzie S.K."/>
            <person name="Li C."/>
            <person name="Hu H."/>
            <person name="Zhang G."/>
            <person name="Kronauer D.J."/>
        </authorList>
    </citation>
    <scope>NUCLEOTIDE SEQUENCE [LARGE SCALE GENOMIC DNA]</scope>
</reference>
<dbReference type="STRING" id="2015173.A0A026WES5"/>
<keyword evidence="5 11" id="KW-0285">Flavoprotein</keyword>
<dbReference type="InterPro" id="IPR050464">
    <property type="entry name" value="Zeta_carotene_desat/Oxidored"/>
</dbReference>
<organism evidence="13 14">
    <name type="scientific">Ooceraea biroi</name>
    <name type="common">Clonal raider ant</name>
    <name type="synonym">Cerapachys biroi</name>
    <dbReference type="NCBI Taxonomy" id="2015173"/>
    <lineage>
        <taxon>Eukaryota</taxon>
        <taxon>Metazoa</taxon>
        <taxon>Ecdysozoa</taxon>
        <taxon>Arthropoda</taxon>
        <taxon>Hexapoda</taxon>
        <taxon>Insecta</taxon>
        <taxon>Pterygota</taxon>
        <taxon>Neoptera</taxon>
        <taxon>Endopterygota</taxon>
        <taxon>Hymenoptera</taxon>
        <taxon>Apocrita</taxon>
        <taxon>Aculeata</taxon>
        <taxon>Formicoidea</taxon>
        <taxon>Formicidae</taxon>
        <taxon>Dorylinae</taxon>
        <taxon>Ooceraea</taxon>
    </lineage>
</organism>
<dbReference type="AlphaFoldDB" id="A0A026WES5"/>
<keyword evidence="8 11" id="KW-0350">Heme biosynthesis</keyword>
<comment type="function">
    <text evidence="1 11">Catalyzes the 6-electron oxidation of protoporphyrinogen-IX to form protoporphyrin-IX.</text>
</comment>
<dbReference type="EC" id="1.3.3.4" evidence="4 11"/>
<evidence type="ECO:0000256" key="6">
    <source>
        <dbReference type="ARBA" id="ARBA00022827"/>
    </source>
</evidence>
<evidence type="ECO:0000256" key="3">
    <source>
        <dbReference type="ARBA" id="ARBA00010551"/>
    </source>
</evidence>
<evidence type="ECO:0000256" key="1">
    <source>
        <dbReference type="ARBA" id="ARBA00002600"/>
    </source>
</evidence>
<name>A0A026WES5_OOCBI</name>
<dbReference type="UniPathway" id="UPA00251">
    <property type="reaction ID" value="UER00324"/>
</dbReference>
<dbReference type="NCBIfam" id="TIGR00562">
    <property type="entry name" value="proto_IX_ox"/>
    <property type="match status" value="1"/>
</dbReference>
<evidence type="ECO:0000256" key="5">
    <source>
        <dbReference type="ARBA" id="ARBA00022630"/>
    </source>
</evidence>
<dbReference type="SUPFAM" id="SSF51905">
    <property type="entry name" value="FAD/NAD(P)-binding domain"/>
    <property type="match status" value="1"/>
</dbReference>
<evidence type="ECO:0000256" key="11">
    <source>
        <dbReference type="RuleBase" id="RU367069"/>
    </source>
</evidence>
<comment type="subcellular location">
    <subcellularLocation>
        <location evidence="11">Mitochondrion inner membrane</location>
    </subcellularLocation>
</comment>
<dbReference type="FunFam" id="3.50.50.60:FF:000193">
    <property type="entry name" value="Protoporphyrinogen oxidase"/>
    <property type="match status" value="1"/>
</dbReference>
<dbReference type="Proteomes" id="UP000053097">
    <property type="component" value="Unassembled WGS sequence"/>
</dbReference>
<dbReference type="Gene3D" id="3.50.50.60">
    <property type="entry name" value="FAD/NAD(P)-binding domain"/>
    <property type="match status" value="1"/>
</dbReference>
<keyword evidence="9 11" id="KW-0627">Porphyrin biosynthesis</keyword>
<dbReference type="PANTHER" id="PTHR42923">
    <property type="entry name" value="PROTOPORPHYRINOGEN OXIDASE"/>
    <property type="match status" value="1"/>
</dbReference>
<evidence type="ECO:0000256" key="8">
    <source>
        <dbReference type="ARBA" id="ARBA00023133"/>
    </source>
</evidence>
<proteinExistence type="inferred from homology"/>
<comment type="pathway">
    <text evidence="2 11">Porphyrin-containing compound metabolism; protoporphyrin-IX biosynthesis; protoporphyrin-IX from protoporphyrinogen-IX: step 1/1.</text>
</comment>
<dbReference type="GO" id="GO:0005743">
    <property type="term" value="C:mitochondrial inner membrane"/>
    <property type="evidence" value="ECO:0007669"/>
    <property type="project" value="UniProtKB-SubCell"/>
</dbReference>
<dbReference type="Pfam" id="PF01593">
    <property type="entry name" value="Amino_oxidase"/>
    <property type="match status" value="1"/>
</dbReference>
<gene>
    <name evidence="13" type="ORF">X777_06001</name>
</gene>
<evidence type="ECO:0000256" key="9">
    <source>
        <dbReference type="ARBA" id="ARBA00023244"/>
    </source>
</evidence>
<dbReference type="SUPFAM" id="SSF54373">
    <property type="entry name" value="FAD-linked reductases, C-terminal domain"/>
    <property type="match status" value="1"/>
</dbReference>
<comment type="similarity">
    <text evidence="3 11">Belongs to the protoporphyrinogen/coproporphyrinogen oxidase family. Protoporphyrinogen oxidase subfamily.</text>
</comment>
<dbReference type="OrthoDB" id="419752at2759"/>
<dbReference type="EMBL" id="KK107260">
    <property type="protein sequence ID" value="EZA54151.1"/>
    <property type="molecule type" value="Genomic_DNA"/>
</dbReference>
<dbReference type="InterPro" id="IPR002937">
    <property type="entry name" value="Amino_oxidase"/>
</dbReference>
<keyword evidence="6 11" id="KW-0274">FAD</keyword>
<dbReference type="OMA" id="WFDQWFG"/>
<sequence>MTIILGGGISGLSAAYYAAKNAKITSINLLEASNRLGGWIRSRVSPNGAVFEQGPRTIRLVGAAGKNTLDLVEDLQLTDKLIHIELNHPAVKNRLIYSDEILHLLPTSLAGFFKTTSLLNRSLISCIWSDLRAPKVSKEDESIHSFFQRRFGQDVADNLISPIICGICAGDAREISVKFLFKSLFEAEQEHGSVVKGMLLNRLQRSKKGDSAGTSDAESAVPHGGLAARAQAERWTSWGLQGGLEQLPQTLADSLKERGVEIQTGKKCEKLTFKPDHVELSVNSGGTRECSRVISSICAKDLAELVQEQHPTLSAELKAIPTVTVAVVNLEFQENVLPLQAFGFLIPPKENLPLLGVIFDSCVFPQKSTVLTVMMGGAWFEKYFGPNPTEEQLLKTATDHTRDILCIEEEPVARNVAILKDCIPQHVVGHTQRVKRIREYIFEHRIPLGLCGSSYDGVGLNDVILSAKQVVRDIVK</sequence>
<comment type="catalytic activity">
    <reaction evidence="10 11">
        <text>protoporphyrinogen IX + 3 O2 = protoporphyrin IX + 3 H2O2</text>
        <dbReference type="Rhea" id="RHEA:25576"/>
        <dbReference type="ChEBI" id="CHEBI:15379"/>
        <dbReference type="ChEBI" id="CHEBI:16240"/>
        <dbReference type="ChEBI" id="CHEBI:57306"/>
        <dbReference type="ChEBI" id="CHEBI:57307"/>
        <dbReference type="EC" id="1.3.3.4"/>
    </reaction>
</comment>
<protein>
    <recommendedName>
        <fullName evidence="4 11">Protoporphyrinogen oxidase</fullName>
        <ecNumber evidence="4 11">1.3.3.4</ecNumber>
    </recommendedName>
</protein>
<evidence type="ECO:0000256" key="7">
    <source>
        <dbReference type="ARBA" id="ARBA00023002"/>
    </source>
</evidence>
<evidence type="ECO:0000256" key="2">
    <source>
        <dbReference type="ARBA" id="ARBA00005073"/>
    </source>
</evidence>
<evidence type="ECO:0000256" key="10">
    <source>
        <dbReference type="ARBA" id="ARBA00047554"/>
    </source>
</evidence>
<evidence type="ECO:0000259" key="12">
    <source>
        <dbReference type="Pfam" id="PF01593"/>
    </source>
</evidence>